<keyword evidence="1" id="KW-0812">Transmembrane</keyword>
<sequence length="80" mass="9387">MSFFFFFFVLLIFYFVYICILSRISSLSSLAFKRNHHSSPQFVFILRASLTFVSNWFPPPLHFSLRRKSMVSCDNSGTCT</sequence>
<name>A0A147BTL7_IXORI</name>
<proteinExistence type="predicted"/>
<evidence type="ECO:0000313" key="2">
    <source>
        <dbReference type="EMBL" id="JAR94087.1"/>
    </source>
</evidence>
<accession>A0A147BTL7</accession>
<evidence type="ECO:0000256" key="1">
    <source>
        <dbReference type="SAM" id="Phobius"/>
    </source>
</evidence>
<protein>
    <submittedName>
        <fullName evidence="2">Putative secreted protein</fullName>
    </submittedName>
</protein>
<keyword evidence="1" id="KW-0472">Membrane</keyword>
<dbReference type="AlphaFoldDB" id="A0A147BTL7"/>
<reference evidence="2" key="1">
    <citation type="journal article" date="2018" name="PLoS Negl. Trop. Dis.">
        <title>Sialome diversity of ticks revealed by RNAseq of single tick salivary glands.</title>
        <authorList>
            <person name="Perner J."/>
            <person name="Kropackova S."/>
            <person name="Kopacek P."/>
            <person name="Ribeiro J.M."/>
        </authorList>
    </citation>
    <scope>NUCLEOTIDE SEQUENCE</scope>
    <source>
        <strain evidence="2">Siblings of single egg batch collected in Ceske Budejovice</strain>
        <tissue evidence="2">Salivary glands</tissue>
    </source>
</reference>
<keyword evidence="1" id="KW-1133">Transmembrane helix</keyword>
<dbReference type="EMBL" id="GEGO01001317">
    <property type="protein sequence ID" value="JAR94087.1"/>
    <property type="molecule type" value="Transcribed_RNA"/>
</dbReference>
<organism evidence="2">
    <name type="scientific">Ixodes ricinus</name>
    <name type="common">Common tick</name>
    <name type="synonym">Acarus ricinus</name>
    <dbReference type="NCBI Taxonomy" id="34613"/>
    <lineage>
        <taxon>Eukaryota</taxon>
        <taxon>Metazoa</taxon>
        <taxon>Ecdysozoa</taxon>
        <taxon>Arthropoda</taxon>
        <taxon>Chelicerata</taxon>
        <taxon>Arachnida</taxon>
        <taxon>Acari</taxon>
        <taxon>Parasitiformes</taxon>
        <taxon>Ixodida</taxon>
        <taxon>Ixodoidea</taxon>
        <taxon>Ixodidae</taxon>
        <taxon>Ixodinae</taxon>
        <taxon>Ixodes</taxon>
    </lineage>
</organism>
<feature type="transmembrane region" description="Helical" evidence="1">
    <location>
        <begin position="6"/>
        <end position="24"/>
    </location>
</feature>